<name>A0A0U2W1Q8_9BACL</name>
<dbReference type="PATRIC" id="fig|162209.4.peg.1133"/>
<dbReference type="InterPro" id="IPR008978">
    <property type="entry name" value="HSP20-like_chaperone"/>
</dbReference>
<dbReference type="AlphaFoldDB" id="A0A0U2W1Q8"/>
<evidence type="ECO:0000313" key="1">
    <source>
        <dbReference type="EMBL" id="ALS21445.1"/>
    </source>
</evidence>
<dbReference type="EMBL" id="CP013652">
    <property type="protein sequence ID" value="ALS21445.1"/>
    <property type="molecule type" value="Genomic_DNA"/>
</dbReference>
<protein>
    <submittedName>
        <fullName evidence="1">HSP20-like chaperone protein</fullName>
    </submittedName>
</protein>
<dbReference type="SUPFAM" id="SSF49764">
    <property type="entry name" value="HSP20-like chaperones"/>
    <property type="match status" value="1"/>
</dbReference>
<keyword evidence="2" id="KW-1185">Reference proteome</keyword>
<dbReference type="Gene3D" id="2.60.40.790">
    <property type="match status" value="1"/>
</dbReference>
<gene>
    <name evidence="1" type="ORF">IJ22_10660</name>
</gene>
<dbReference type="CDD" id="cd00298">
    <property type="entry name" value="ACD_sHsps_p23-like"/>
    <property type="match status" value="1"/>
</dbReference>
<evidence type="ECO:0000313" key="2">
    <source>
        <dbReference type="Proteomes" id="UP000061660"/>
    </source>
</evidence>
<sequence>MIMDENKNNNNFFDINWKNFEQFFGGKLPFTGPMNPGKESEPMAWVENYVKNVMKQAMPNMDSPSLKHHFHTEIFDTHNNVIVKVHVPDKAQARKLRVKLNLNQVRLEGLPDNKTQTIRLASLVVPESCKAVYRNGILQLHIRKQSAENPYQEIDIRFT</sequence>
<organism evidence="1 2">
    <name type="scientific">Paenibacillus naphthalenovorans</name>
    <dbReference type="NCBI Taxonomy" id="162209"/>
    <lineage>
        <taxon>Bacteria</taxon>
        <taxon>Bacillati</taxon>
        <taxon>Bacillota</taxon>
        <taxon>Bacilli</taxon>
        <taxon>Bacillales</taxon>
        <taxon>Paenibacillaceae</taxon>
        <taxon>Paenibacillus</taxon>
    </lineage>
</organism>
<dbReference type="STRING" id="162209.IJ22_10660"/>
<reference evidence="2" key="1">
    <citation type="submission" date="2015-12" db="EMBL/GenBank/DDBJ databases">
        <title>Complete genome sequences of two moderately thermophilic Paenibacillus species.</title>
        <authorList>
            <person name="Butler R.III."/>
            <person name="Wang J."/>
            <person name="Stark B.C."/>
            <person name="Pombert J.-F."/>
        </authorList>
    </citation>
    <scope>NUCLEOTIDE SEQUENCE [LARGE SCALE GENOMIC DNA]</scope>
    <source>
        <strain evidence="2">32O-Y</strain>
    </source>
</reference>
<proteinExistence type="predicted"/>
<dbReference type="KEGG" id="pnp:IJ22_10660"/>
<reference evidence="1 2" key="2">
    <citation type="journal article" date="2016" name="Genome Announc.">
        <title>Complete Genome Sequences of Two Interactive Moderate Thermophiles, Paenibacillus napthalenovorans 32O-Y and Paenibacillus sp. 32O-W.</title>
        <authorList>
            <person name="Butler R.R.III."/>
            <person name="Wang J."/>
            <person name="Stark B.C."/>
            <person name="Pombert J.F."/>
        </authorList>
    </citation>
    <scope>NUCLEOTIDE SEQUENCE [LARGE SCALE GENOMIC DNA]</scope>
    <source>
        <strain evidence="1 2">32O-Y</strain>
    </source>
</reference>
<dbReference type="Proteomes" id="UP000061660">
    <property type="component" value="Chromosome"/>
</dbReference>
<accession>A0A0U2W1Q8</accession>